<evidence type="ECO:0000256" key="1">
    <source>
        <dbReference type="ARBA" id="ARBA00004251"/>
    </source>
</evidence>
<evidence type="ECO:0000256" key="8">
    <source>
        <dbReference type="ARBA" id="ARBA00023136"/>
    </source>
</evidence>
<feature type="disulfide bond" evidence="12">
    <location>
        <begin position="47"/>
        <end position="59"/>
    </location>
</feature>
<protein>
    <submittedName>
        <fullName evidence="13">Uncharacterized protein</fullName>
    </submittedName>
</protein>
<feature type="disulfide bond" evidence="12">
    <location>
        <begin position="66"/>
        <end position="81"/>
    </location>
</feature>
<dbReference type="PROSITE" id="PS50068">
    <property type="entry name" value="LDLRA_2"/>
    <property type="match status" value="4"/>
</dbReference>
<keyword evidence="3" id="KW-0245">EGF-like domain</keyword>
<dbReference type="PROSITE" id="PS01209">
    <property type="entry name" value="LDLRA_1"/>
    <property type="match status" value="2"/>
</dbReference>
<dbReference type="InterPro" id="IPR051221">
    <property type="entry name" value="LDLR-related"/>
</dbReference>
<keyword evidence="8" id="KW-0472">Membrane</keyword>
<dbReference type="PRINTS" id="PR00261">
    <property type="entry name" value="LDLRECEPTOR"/>
</dbReference>
<evidence type="ECO:0000256" key="11">
    <source>
        <dbReference type="ARBA" id="ARBA00023180"/>
    </source>
</evidence>
<keyword evidence="5" id="KW-0812">Transmembrane</keyword>
<evidence type="ECO:0000256" key="6">
    <source>
        <dbReference type="ARBA" id="ARBA00022737"/>
    </source>
</evidence>
<evidence type="ECO:0000313" key="14">
    <source>
        <dbReference type="Proteomes" id="UP000518266"/>
    </source>
</evidence>
<dbReference type="GO" id="GO:0043235">
    <property type="term" value="C:receptor complex"/>
    <property type="evidence" value="ECO:0007669"/>
    <property type="project" value="TreeGrafter"/>
</dbReference>
<reference evidence="13 14" key="1">
    <citation type="submission" date="2020-03" db="EMBL/GenBank/DDBJ databases">
        <title>Dissostichus mawsoni Genome sequencing and assembly.</title>
        <authorList>
            <person name="Park H."/>
        </authorList>
    </citation>
    <scope>NUCLEOTIDE SEQUENCE [LARGE SCALE GENOMIC DNA]</scope>
    <source>
        <strain evidence="13">DM0001</strain>
        <tissue evidence="13">Muscle</tissue>
    </source>
</reference>
<keyword evidence="6" id="KW-0677">Repeat</keyword>
<dbReference type="AlphaFoldDB" id="A0A7J5X7N3"/>
<feature type="disulfide bond" evidence="12">
    <location>
        <begin position="127"/>
        <end position="145"/>
    </location>
</feature>
<dbReference type="SUPFAM" id="SSF57424">
    <property type="entry name" value="LDL receptor-like module"/>
    <property type="match status" value="3"/>
</dbReference>
<evidence type="ECO:0000256" key="2">
    <source>
        <dbReference type="ARBA" id="ARBA00022475"/>
    </source>
</evidence>
<evidence type="ECO:0000256" key="9">
    <source>
        <dbReference type="ARBA" id="ARBA00023157"/>
    </source>
</evidence>
<dbReference type="Gene3D" id="4.10.400.10">
    <property type="entry name" value="Low-density Lipoprotein Receptor"/>
    <property type="match status" value="3"/>
</dbReference>
<proteinExistence type="predicted"/>
<feature type="disulfide bond" evidence="12">
    <location>
        <begin position="100"/>
        <end position="115"/>
    </location>
</feature>
<evidence type="ECO:0000313" key="13">
    <source>
        <dbReference type="EMBL" id="KAF3832982.1"/>
    </source>
</evidence>
<feature type="disulfide bond" evidence="12">
    <location>
        <begin position="11"/>
        <end position="29"/>
    </location>
</feature>
<organism evidence="13 14">
    <name type="scientific">Dissostichus mawsoni</name>
    <name type="common">Antarctic cod</name>
    <dbReference type="NCBI Taxonomy" id="36200"/>
    <lineage>
        <taxon>Eukaryota</taxon>
        <taxon>Metazoa</taxon>
        <taxon>Chordata</taxon>
        <taxon>Craniata</taxon>
        <taxon>Vertebrata</taxon>
        <taxon>Euteleostomi</taxon>
        <taxon>Actinopterygii</taxon>
        <taxon>Neopterygii</taxon>
        <taxon>Teleostei</taxon>
        <taxon>Neoteleostei</taxon>
        <taxon>Acanthomorphata</taxon>
        <taxon>Eupercaria</taxon>
        <taxon>Perciformes</taxon>
        <taxon>Notothenioidei</taxon>
        <taxon>Nototheniidae</taxon>
        <taxon>Dissostichus</taxon>
    </lineage>
</organism>
<sequence length="211" mass="23032">MRKCSDKEFRCTDGSCIAEHWYCDGDTDCKDGSDEENCPSDVMAATCSVEEFQCAYGRCILDIYHCDGDDDCGDWSDESDCYQWNSCAAAGCASTLAGGCDGEYDCDDQSDEKNCTTSMCTADQFRCGTGRCVRLSWRCDGEPDCSDRSDEEGCEKTESPPCAPDQFQCGNGRCIGPRSSEGNCNQITEAAPRSVRWSEAWSSAPVTPDTD</sequence>
<dbReference type="FunFam" id="4.10.400.10:FF:000098">
    <property type="entry name" value="low-density lipoprotein receptor-related protein 4"/>
    <property type="match status" value="1"/>
</dbReference>
<accession>A0A7J5X7N3</accession>
<dbReference type="CDD" id="cd00112">
    <property type="entry name" value="LDLa"/>
    <property type="match status" value="2"/>
</dbReference>
<keyword evidence="14" id="KW-1185">Reference proteome</keyword>
<dbReference type="FunFam" id="4.10.400.10:FF:000006">
    <property type="entry name" value="Putative low-density lipoprotein receptor"/>
    <property type="match status" value="1"/>
</dbReference>
<dbReference type="GO" id="GO:0016324">
    <property type="term" value="C:apical plasma membrane"/>
    <property type="evidence" value="ECO:0007669"/>
    <property type="project" value="TreeGrafter"/>
</dbReference>
<evidence type="ECO:0000256" key="4">
    <source>
        <dbReference type="ARBA" id="ARBA00022583"/>
    </source>
</evidence>
<dbReference type="Gene3D" id="4.10.1220.10">
    <property type="entry name" value="EGF-type module"/>
    <property type="match status" value="1"/>
</dbReference>
<dbReference type="Pfam" id="PF00057">
    <property type="entry name" value="Ldl_recept_a"/>
    <property type="match status" value="3"/>
</dbReference>
<feature type="disulfide bond" evidence="12">
    <location>
        <begin position="120"/>
        <end position="132"/>
    </location>
</feature>
<dbReference type="GO" id="GO:0042562">
    <property type="term" value="F:hormone binding"/>
    <property type="evidence" value="ECO:0007669"/>
    <property type="project" value="TreeGrafter"/>
</dbReference>
<comment type="caution">
    <text evidence="12">Lacks conserved residue(s) required for the propagation of feature annotation.</text>
</comment>
<dbReference type="FunFam" id="4.10.400.10:FF:000085">
    <property type="entry name" value="low-density lipoprotein receptor-related protein 4"/>
    <property type="match status" value="1"/>
</dbReference>
<evidence type="ECO:0000256" key="12">
    <source>
        <dbReference type="PROSITE-ProRule" id="PRU00124"/>
    </source>
</evidence>
<dbReference type="Proteomes" id="UP000518266">
    <property type="component" value="Unassembled WGS sequence"/>
</dbReference>
<evidence type="ECO:0000256" key="10">
    <source>
        <dbReference type="ARBA" id="ARBA00023170"/>
    </source>
</evidence>
<keyword evidence="7" id="KW-1133">Transmembrane helix</keyword>
<dbReference type="EMBL" id="JAAKFY010000027">
    <property type="protein sequence ID" value="KAF3832982.1"/>
    <property type="molecule type" value="Genomic_DNA"/>
</dbReference>
<dbReference type="PANTHER" id="PTHR22722:SF15">
    <property type="entry name" value="LOW-DENSITY LIPOPROTEIN RECEPTOR-RELATED"/>
    <property type="match status" value="1"/>
</dbReference>
<keyword evidence="9 12" id="KW-1015">Disulfide bond</keyword>
<dbReference type="InterPro" id="IPR036055">
    <property type="entry name" value="LDL_receptor-like_sf"/>
</dbReference>
<comment type="caution">
    <text evidence="13">The sequence shown here is derived from an EMBL/GenBank/DDBJ whole genome shotgun (WGS) entry which is preliminary data.</text>
</comment>
<keyword evidence="10" id="KW-0675">Receptor</keyword>
<dbReference type="InterPro" id="IPR023415">
    <property type="entry name" value="LDLR_class-A_CS"/>
</dbReference>
<dbReference type="InterPro" id="IPR002172">
    <property type="entry name" value="LDrepeatLR_classA_rpt"/>
</dbReference>
<feature type="disulfide bond" evidence="12">
    <location>
        <begin position="23"/>
        <end position="38"/>
    </location>
</feature>
<dbReference type="OrthoDB" id="9990982at2759"/>
<feature type="disulfide bond" evidence="12">
    <location>
        <begin position="54"/>
        <end position="72"/>
    </location>
</feature>
<evidence type="ECO:0000256" key="7">
    <source>
        <dbReference type="ARBA" id="ARBA00022989"/>
    </source>
</evidence>
<feature type="disulfide bond" evidence="12">
    <location>
        <begin position="139"/>
        <end position="154"/>
    </location>
</feature>
<evidence type="ECO:0000256" key="5">
    <source>
        <dbReference type="ARBA" id="ARBA00022692"/>
    </source>
</evidence>
<keyword evidence="4" id="KW-0254">Endocytosis</keyword>
<keyword evidence="11" id="KW-0325">Glycoprotein</keyword>
<evidence type="ECO:0000256" key="3">
    <source>
        <dbReference type="ARBA" id="ARBA00022536"/>
    </source>
</evidence>
<feature type="disulfide bond" evidence="12">
    <location>
        <begin position="4"/>
        <end position="16"/>
    </location>
</feature>
<dbReference type="GO" id="GO:0006898">
    <property type="term" value="P:receptor-mediated endocytosis"/>
    <property type="evidence" value="ECO:0007669"/>
    <property type="project" value="TreeGrafter"/>
</dbReference>
<dbReference type="PANTHER" id="PTHR22722">
    <property type="entry name" value="LOW-DENSITY LIPOPROTEIN RECEPTOR-RELATED PROTEIN 2-RELATED"/>
    <property type="match status" value="1"/>
</dbReference>
<keyword evidence="2" id="KW-1003">Cell membrane</keyword>
<comment type="subcellular location">
    <subcellularLocation>
        <location evidence="1">Cell membrane</location>
        <topology evidence="1">Single-pass type I membrane protein</topology>
    </subcellularLocation>
</comment>
<name>A0A7J5X7N3_DISMA</name>
<gene>
    <name evidence="13" type="ORF">F7725_026647</name>
</gene>
<dbReference type="SMART" id="SM00192">
    <property type="entry name" value="LDLa"/>
    <property type="match status" value="5"/>
</dbReference>